<dbReference type="GO" id="GO:0005856">
    <property type="term" value="C:cytoskeleton"/>
    <property type="evidence" value="ECO:0007669"/>
    <property type="project" value="UniProtKB-SubCell"/>
</dbReference>
<evidence type="ECO:0000256" key="2">
    <source>
        <dbReference type="ARBA" id="ARBA00010305"/>
    </source>
</evidence>
<sequence>MNVKTFATVFHDVAHLNNSEGPSYNVFEPKFQARDQMTTLRDTVVKLNTESPSLKALQQITLCLCFNAVNMIDTEEDEEALGVLQVAYAIMMRCVTKELTPDISTVKKTPMEDIKKAIADGKHPLEDQDTHEGSVAYVTVMNALGYYFSLTSGPLAKDTLELAEKCYVDWNASFEKEETNPSLLDLTIDSDGRLVEGETDGEESTPARVRFEMENAYTSTLFFLAQVYGPLGQPMARPCHLTVYRQLLLKREYSPVVWADNVIQLSSYYCQMALFGKAFHCLLAGKHVMPVDDDAEKTTGKVALAFGTFYVSVLSYYGELYATEKGKTESEADSVELQWVGQYWVDFPGVPKAESFEPVTNFEQARAIFKEGLKWLHDAAAIYTFEDQCITHISILRYMSQLYAALGHFEADRNRGIAMIQRQIALVDKLPEQLNFNAYPTDYRQLLLDLGELYMNMLELRGQQRRFPTEGEVPLKDGAYNTLVDRTVNYFKEFCDTWCDPRTKVIPDVLNEDDRLPYFTALMRLAQAQLRYITKSPMAEYENYGVAIDRFKKVIDFAKANQMPEDKIKKELDVAEQLVSVLTAKREGAAQRAMT</sequence>
<comment type="subcellular location">
    <subcellularLocation>
        <location evidence="1">Cytoplasm</location>
        <location evidence="1">Cytoskeleton</location>
    </subcellularLocation>
</comment>
<dbReference type="AlphaFoldDB" id="A0A7G2CEL8"/>
<evidence type="ECO:0000313" key="6">
    <source>
        <dbReference type="EMBL" id="CAD2217411.1"/>
    </source>
</evidence>
<accession>A0A7G2CEL8</accession>
<evidence type="ECO:0000256" key="5">
    <source>
        <dbReference type="ARBA" id="ARBA00023212"/>
    </source>
</evidence>
<evidence type="ECO:0000313" key="7">
    <source>
        <dbReference type="Proteomes" id="UP000515908"/>
    </source>
</evidence>
<protein>
    <recommendedName>
        <fullName evidence="3">KIF-binding protein</fullName>
    </recommendedName>
</protein>
<dbReference type="InterPro" id="IPR022083">
    <property type="entry name" value="KBP"/>
</dbReference>
<dbReference type="EMBL" id="LR877152">
    <property type="protein sequence ID" value="CAD2217411.1"/>
    <property type="molecule type" value="Genomic_DNA"/>
</dbReference>
<dbReference type="PANTHER" id="PTHR46321:SF1">
    <property type="entry name" value="KIF-BINDING PROTEIN"/>
    <property type="match status" value="1"/>
</dbReference>
<dbReference type="PANTHER" id="PTHR46321">
    <property type="entry name" value="KIF1-BINDING PROTEIN"/>
    <property type="match status" value="1"/>
</dbReference>
<evidence type="ECO:0000256" key="1">
    <source>
        <dbReference type="ARBA" id="ARBA00004245"/>
    </source>
</evidence>
<reference evidence="6 7" key="1">
    <citation type="submission" date="2020-08" db="EMBL/GenBank/DDBJ databases">
        <authorList>
            <person name="Newling K."/>
            <person name="Davey J."/>
            <person name="Forrester S."/>
        </authorList>
    </citation>
    <scope>NUCLEOTIDE SEQUENCE [LARGE SCALE GENOMIC DNA]</scope>
    <source>
        <strain evidence="7">Crithidia deanei Carvalho (ATCC PRA-265)</strain>
    </source>
</reference>
<dbReference type="VEuPathDB" id="TriTrypDB:ADEAN_000488900"/>
<dbReference type="OrthoDB" id="409897at2759"/>
<evidence type="ECO:0000256" key="4">
    <source>
        <dbReference type="ARBA" id="ARBA00022490"/>
    </source>
</evidence>
<keyword evidence="5" id="KW-0206">Cytoskeleton</keyword>
<keyword evidence="7" id="KW-1185">Reference proteome</keyword>
<name>A0A7G2CEL8_9TRYP</name>
<dbReference type="Proteomes" id="UP000515908">
    <property type="component" value="Chromosome 08"/>
</dbReference>
<comment type="similarity">
    <text evidence="2">Belongs to the KIF-binding protein family.</text>
</comment>
<keyword evidence="4" id="KW-0963">Cytoplasm</keyword>
<organism evidence="6 7">
    <name type="scientific">Angomonas deanei</name>
    <dbReference type="NCBI Taxonomy" id="59799"/>
    <lineage>
        <taxon>Eukaryota</taxon>
        <taxon>Discoba</taxon>
        <taxon>Euglenozoa</taxon>
        <taxon>Kinetoplastea</taxon>
        <taxon>Metakinetoplastina</taxon>
        <taxon>Trypanosomatida</taxon>
        <taxon>Trypanosomatidae</taxon>
        <taxon>Strigomonadinae</taxon>
        <taxon>Angomonas</taxon>
    </lineage>
</organism>
<proteinExistence type="inferred from homology"/>
<gene>
    <name evidence="6" type="ORF">ADEAN_000488900</name>
</gene>
<evidence type="ECO:0000256" key="3">
    <source>
        <dbReference type="ARBA" id="ARBA00016840"/>
    </source>
</evidence>
<dbReference type="Pfam" id="PF12309">
    <property type="entry name" value="KBP_C"/>
    <property type="match status" value="1"/>
</dbReference>